<sequence>VKSSRKTGARKLGASESYVNAQFSKKPVKTAIKPPLIPLRCHAVRTIPCKQKA</sequence>
<protein>
    <submittedName>
        <fullName evidence="1">Uncharacterized protein</fullName>
    </submittedName>
</protein>
<dbReference type="EMBL" id="UINC01014452">
    <property type="protein sequence ID" value="SVA61621.1"/>
    <property type="molecule type" value="Genomic_DNA"/>
</dbReference>
<gene>
    <name evidence="1" type="ORF">METZ01_LOCUS114475</name>
</gene>
<name>A0A381XAU7_9ZZZZ</name>
<accession>A0A381XAU7</accession>
<organism evidence="1">
    <name type="scientific">marine metagenome</name>
    <dbReference type="NCBI Taxonomy" id="408172"/>
    <lineage>
        <taxon>unclassified sequences</taxon>
        <taxon>metagenomes</taxon>
        <taxon>ecological metagenomes</taxon>
    </lineage>
</organism>
<feature type="non-terminal residue" evidence="1">
    <location>
        <position position="1"/>
    </location>
</feature>
<reference evidence="1" key="1">
    <citation type="submission" date="2018-05" db="EMBL/GenBank/DDBJ databases">
        <authorList>
            <person name="Lanie J.A."/>
            <person name="Ng W.-L."/>
            <person name="Kazmierczak K.M."/>
            <person name="Andrzejewski T.M."/>
            <person name="Davidsen T.M."/>
            <person name="Wayne K.J."/>
            <person name="Tettelin H."/>
            <person name="Glass J.I."/>
            <person name="Rusch D."/>
            <person name="Podicherti R."/>
            <person name="Tsui H.-C.T."/>
            <person name="Winkler M.E."/>
        </authorList>
    </citation>
    <scope>NUCLEOTIDE SEQUENCE</scope>
</reference>
<evidence type="ECO:0000313" key="1">
    <source>
        <dbReference type="EMBL" id="SVA61621.1"/>
    </source>
</evidence>
<dbReference type="AlphaFoldDB" id="A0A381XAU7"/>
<feature type="non-terminal residue" evidence="1">
    <location>
        <position position="53"/>
    </location>
</feature>
<proteinExistence type="predicted"/>